<feature type="compositionally biased region" description="Basic and acidic residues" evidence="7">
    <location>
        <begin position="161"/>
        <end position="179"/>
    </location>
</feature>
<dbReference type="RefSeq" id="XP_013380299.1">
    <property type="nucleotide sequence ID" value="XM_013524845.1"/>
</dbReference>
<evidence type="ECO:0000256" key="7">
    <source>
        <dbReference type="SAM" id="MobiDB-lite"/>
    </source>
</evidence>
<evidence type="ECO:0000256" key="3">
    <source>
        <dbReference type="ARBA" id="ARBA00022771"/>
    </source>
</evidence>
<dbReference type="Gene3D" id="2.120.10.30">
    <property type="entry name" value="TolB, C-terminal domain"/>
    <property type="match status" value="2"/>
</dbReference>
<dbReference type="InterPro" id="IPR001258">
    <property type="entry name" value="NHL_repeat"/>
</dbReference>
<keyword evidence="2" id="KW-0677">Repeat</keyword>
<keyword evidence="1" id="KW-0479">Metal-binding</keyword>
<evidence type="ECO:0000256" key="5">
    <source>
        <dbReference type="PROSITE-ProRule" id="PRU00175"/>
    </source>
</evidence>
<keyword evidence="4" id="KW-0862">Zinc</keyword>
<dbReference type="PANTHER" id="PTHR25462">
    <property type="entry name" value="BONUS, ISOFORM C-RELATED"/>
    <property type="match status" value="1"/>
</dbReference>
<dbReference type="InterPro" id="IPR001841">
    <property type="entry name" value="Znf_RING"/>
</dbReference>
<evidence type="ECO:0000256" key="6">
    <source>
        <dbReference type="PROSITE-ProRule" id="PRU00504"/>
    </source>
</evidence>
<dbReference type="GO" id="GO:0008270">
    <property type="term" value="F:zinc ion binding"/>
    <property type="evidence" value="ECO:0007669"/>
    <property type="project" value="UniProtKB-KW"/>
</dbReference>
<dbReference type="SUPFAM" id="SSF101898">
    <property type="entry name" value="NHL repeat"/>
    <property type="match status" value="1"/>
</dbReference>
<dbReference type="KEGG" id="lak:106151528"/>
<dbReference type="InterPro" id="IPR011042">
    <property type="entry name" value="6-blade_b-propeller_TolB-like"/>
</dbReference>
<dbReference type="PROSITE" id="PS50089">
    <property type="entry name" value="ZF_RING_2"/>
    <property type="match status" value="1"/>
</dbReference>
<dbReference type="PROSITE" id="PS00518">
    <property type="entry name" value="ZF_RING_1"/>
    <property type="match status" value="1"/>
</dbReference>
<dbReference type="OrthoDB" id="111250at2759"/>
<evidence type="ECO:0000313" key="9">
    <source>
        <dbReference type="Proteomes" id="UP000085678"/>
    </source>
</evidence>
<sequence length="659" mass="73430">MATNSKFPLGLPASSPEGGREHFLTCPLCQICLDDFEDPRMLPCFHTFCFKCISSYAKNNGGKSSFLCPVCHEKVPVPHGGMKKLRKNFLLKNVTDYVPERLDPNHLPCHLCCQHRCHKCHKVMTPVNHIATDLPSAASNGSLSPVRKPASSPTPTSTNGCREHAAASADKAADEHKDKMKSLADQIQGNIPSVQLQLDTASSQTGVVDLSQQKHSILVPDIEAHTKKLHSIVEEHTKNLVARVNSIYDTETEMLNKMQDKIDAHKANVDHVVQYAEILTKFGSDSEIIQQKPMLENRMKELMEDEVCQPDYMDKCRYNAKELSEKAIDDAFEDITRKLAAVKYSPPMKRRQLEFEINEINPHLFPMEIIVPFRVPSTRTVVVKELPCQTINTALFNDRLGCELDGIAVDPNNDDIYVVDRINSCVKLFTASGQYKLQINLRAAIPYPSRIAVVENGNIAVGCCSTLVGLPCEIRILSVPAAKNELSIAMSNIRDFKQGRRGLFLVLKVDTAIRKIYVFKREKVKKAMDIPPEIKDPWDMGVDRKTGNILLSDMQHCVWILDQHGDILSHYGVIGISGSTNHMLYRPTGLCADQHGHILVGDSRNARIVMLTPKGELMHNVATRGNLAGPLAVAVNKWGQLLVTDCDGKATVKVFKYLM</sequence>
<keyword evidence="9" id="KW-1185">Reference proteome</keyword>
<feature type="repeat" description="NHL" evidence="6">
    <location>
        <begin position="406"/>
        <end position="432"/>
    </location>
</feature>
<dbReference type="PROSITE" id="PS51125">
    <property type="entry name" value="NHL"/>
    <property type="match status" value="2"/>
</dbReference>
<gene>
    <name evidence="10" type="primary">LOC106151528</name>
</gene>
<dbReference type="InterPro" id="IPR013083">
    <property type="entry name" value="Znf_RING/FYVE/PHD"/>
</dbReference>
<proteinExistence type="predicted"/>
<dbReference type="SMART" id="SM00184">
    <property type="entry name" value="RING"/>
    <property type="match status" value="1"/>
</dbReference>
<dbReference type="InParanoid" id="A0A1S3H587"/>
<feature type="region of interest" description="Disordered" evidence="7">
    <location>
        <begin position="136"/>
        <end position="179"/>
    </location>
</feature>
<evidence type="ECO:0000256" key="1">
    <source>
        <dbReference type="ARBA" id="ARBA00022723"/>
    </source>
</evidence>
<feature type="domain" description="RING-type" evidence="8">
    <location>
        <begin position="29"/>
        <end position="72"/>
    </location>
</feature>
<dbReference type="Proteomes" id="UP000085678">
    <property type="component" value="Unplaced"/>
</dbReference>
<organism evidence="9 10">
    <name type="scientific">Lingula anatina</name>
    <name type="common">Brachiopod</name>
    <name type="synonym">Lingula unguis</name>
    <dbReference type="NCBI Taxonomy" id="7574"/>
    <lineage>
        <taxon>Eukaryota</taxon>
        <taxon>Metazoa</taxon>
        <taxon>Spiralia</taxon>
        <taxon>Lophotrochozoa</taxon>
        <taxon>Brachiopoda</taxon>
        <taxon>Linguliformea</taxon>
        <taxon>Lingulata</taxon>
        <taxon>Lingulida</taxon>
        <taxon>Linguloidea</taxon>
        <taxon>Lingulidae</taxon>
        <taxon>Lingula</taxon>
    </lineage>
</organism>
<evidence type="ECO:0000256" key="2">
    <source>
        <dbReference type="ARBA" id="ARBA00022737"/>
    </source>
</evidence>
<feature type="repeat" description="NHL" evidence="6">
    <location>
        <begin position="572"/>
        <end position="614"/>
    </location>
</feature>
<dbReference type="Pfam" id="PF01436">
    <property type="entry name" value="NHL"/>
    <property type="match status" value="1"/>
</dbReference>
<dbReference type="InterPro" id="IPR017907">
    <property type="entry name" value="Znf_RING_CS"/>
</dbReference>
<name>A0A1S3H587_LINAN</name>
<dbReference type="SUPFAM" id="SSF57850">
    <property type="entry name" value="RING/U-box"/>
    <property type="match status" value="1"/>
</dbReference>
<evidence type="ECO:0000259" key="8">
    <source>
        <dbReference type="PROSITE" id="PS50089"/>
    </source>
</evidence>
<evidence type="ECO:0000313" key="10">
    <source>
        <dbReference type="RefSeq" id="XP_013380299.1"/>
    </source>
</evidence>
<dbReference type="Pfam" id="PF13445">
    <property type="entry name" value="zf-RING_UBOX"/>
    <property type="match status" value="1"/>
</dbReference>
<dbReference type="InterPro" id="IPR047153">
    <property type="entry name" value="TRIM45/56/19-like"/>
</dbReference>
<dbReference type="PANTHER" id="PTHR25462:SF296">
    <property type="entry name" value="MEIOTIC P26, ISOFORM F"/>
    <property type="match status" value="1"/>
</dbReference>
<dbReference type="InterPro" id="IPR027370">
    <property type="entry name" value="Znf-RING_euk"/>
</dbReference>
<accession>A0A1S3H587</accession>
<keyword evidence="3 5" id="KW-0863">Zinc-finger</keyword>
<dbReference type="AlphaFoldDB" id="A0A1S3H587"/>
<reference evidence="10" key="1">
    <citation type="submission" date="2025-08" db="UniProtKB">
        <authorList>
            <consortium name="RefSeq"/>
        </authorList>
    </citation>
    <scope>IDENTIFICATION</scope>
    <source>
        <tissue evidence="10">Gonads</tissue>
    </source>
</reference>
<dbReference type="GeneID" id="106151528"/>
<feature type="compositionally biased region" description="Polar residues" evidence="7">
    <location>
        <begin position="151"/>
        <end position="160"/>
    </location>
</feature>
<protein>
    <submittedName>
        <fullName evidence="10">Uncharacterized protein LOC106151528</fullName>
    </submittedName>
</protein>
<dbReference type="Gene3D" id="3.30.40.10">
    <property type="entry name" value="Zinc/RING finger domain, C3HC4 (zinc finger)"/>
    <property type="match status" value="1"/>
</dbReference>
<evidence type="ECO:0000256" key="4">
    <source>
        <dbReference type="ARBA" id="ARBA00022833"/>
    </source>
</evidence>